<feature type="region of interest" description="Disordered" evidence="1">
    <location>
        <begin position="1"/>
        <end position="32"/>
    </location>
</feature>
<protein>
    <submittedName>
        <fullName evidence="2">Uncharacterized protein</fullName>
    </submittedName>
</protein>
<sequence>MVTRPAPAPSISASSQFGSHSPPLSPSSAGSATPINHRQQIVVLCLYSSSPHHALCLYSSALQLARRWRLLLFL</sequence>
<evidence type="ECO:0000256" key="1">
    <source>
        <dbReference type="SAM" id="MobiDB-lite"/>
    </source>
</evidence>
<accession>A0A0A9CL82</accession>
<reference evidence="2" key="2">
    <citation type="journal article" date="2015" name="Data Brief">
        <title>Shoot transcriptome of the giant reed, Arundo donax.</title>
        <authorList>
            <person name="Barrero R.A."/>
            <person name="Guerrero F.D."/>
            <person name="Moolhuijzen P."/>
            <person name="Goolsby J.A."/>
            <person name="Tidwell J."/>
            <person name="Bellgard S.E."/>
            <person name="Bellgard M.I."/>
        </authorList>
    </citation>
    <scope>NUCLEOTIDE SEQUENCE</scope>
    <source>
        <tissue evidence="2">Shoot tissue taken approximately 20 cm above the soil surface</tissue>
    </source>
</reference>
<organism evidence="2">
    <name type="scientific">Arundo donax</name>
    <name type="common">Giant reed</name>
    <name type="synonym">Donax arundinaceus</name>
    <dbReference type="NCBI Taxonomy" id="35708"/>
    <lineage>
        <taxon>Eukaryota</taxon>
        <taxon>Viridiplantae</taxon>
        <taxon>Streptophyta</taxon>
        <taxon>Embryophyta</taxon>
        <taxon>Tracheophyta</taxon>
        <taxon>Spermatophyta</taxon>
        <taxon>Magnoliopsida</taxon>
        <taxon>Liliopsida</taxon>
        <taxon>Poales</taxon>
        <taxon>Poaceae</taxon>
        <taxon>PACMAD clade</taxon>
        <taxon>Arundinoideae</taxon>
        <taxon>Arundineae</taxon>
        <taxon>Arundo</taxon>
    </lineage>
</organism>
<proteinExistence type="predicted"/>
<reference evidence="2" key="1">
    <citation type="submission" date="2014-09" db="EMBL/GenBank/DDBJ databases">
        <authorList>
            <person name="Magalhaes I.L.F."/>
            <person name="Oliveira U."/>
            <person name="Santos F.R."/>
            <person name="Vidigal T.H.D.A."/>
            <person name="Brescovit A.D."/>
            <person name="Santos A.J."/>
        </authorList>
    </citation>
    <scope>NUCLEOTIDE SEQUENCE</scope>
    <source>
        <tissue evidence="2">Shoot tissue taken approximately 20 cm above the soil surface</tissue>
    </source>
</reference>
<dbReference type="EMBL" id="GBRH01223790">
    <property type="protein sequence ID" value="JAD74105.1"/>
    <property type="molecule type" value="Transcribed_RNA"/>
</dbReference>
<dbReference type="AlphaFoldDB" id="A0A0A9CL82"/>
<feature type="compositionally biased region" description="Low complexity" evidence="1">
    <location>
        <begin position="9"/>
        <end position="32"/>
    </location>
</feature>
<name>A0A0A9CL82_ARUDO</name>
<evidence type="ECO:0000313" key="2">
    <source>
        <dbReference type="EMBL" id="JAD74105.1"/>
    </source>
</evidence>